<gene>
    <name evidence="1" type="ORF">ACFP3J_25640</name>
</gene>
<dbReference type="EMBL" id="JBHSOE010000052">
    <property type="protein sequence ID" value="MFC5658850.1"/>
    <property type="molecule type" value="Genomic_DNA"/>
</dbReference>
<organism evidence="1 2">
    <name type="scientific">Streptomyces nogalater</name>
    <dbReference type="NCBI Taxonomy" id="38314"/>
    <lineage>
        <taxon>Bacteria</taxon>
        <taxon>Bacillati</taxon>
        <taxon>Actinomycetota</taxon>
        <taxon>Actinomycetes</taxon>
        <taxon>Kitasatosporales</taxon>
        <taxon>Streptomycetaceae</taxon>
        <taxon>Streptomyces</taxon>
    </lineage>
</organism>
<accession>A0ABW0WMK1</accession>
<dbReference type="RefSeq" id="WP_344349472.1">
    <property type="nucleotide sequence ID" value="NZ_BAAASM010000029.1"/>
</dbReference>
<dbReference type="Proteomes" id="UP001596065">
    <property type="component" value="Unassembled WGS sequence"/>
</dbReference>
<keyword evidence="2" id="KW-1185">Reference proteome</keyword>
<proteinExistence type="predicted"/>
<sequence length="141" mass="14699">MDLVLGAMALGHGRQPPGQVPLSVAEARDVRLTPIPGRLVTFVVQLLALTARRFGDRPVGRALGDHAHGTEQPVTLTPQVIRPCAPAWTCSCSRIQEADDAGGVVVRRALGGHAGGLRCPEAADRSGLRAGAGPFGLLSRE</sequence>
<protein>
    <submittedName>
        <fullName evidence="1">Uncharacterized protein</fullName>
    </submittedName>
</protein>
<comment type="caution">
    <text evidence="1">The sequence shown here is derived from an EMBL/GenBank/DDBJ whole genome shotgun (WGS) entry which is preliminary data.</text>
</comment>
<reference evidence="2" key="1">
    <citation type="journal article" date="2019" name="Int. J. Syst. Evol. Microbiol.">
        <title>The Global Catalogue of Microorganisms (GCM) 10K type strain sequencing project: providing services to taxonomists for standard genome sequencing and annotation.</title>
        <authorList>
            <consortium name="The Broad Institute Genomics Platform"/>
            <consortium name="The Broad Institute Genome Sequencing Center for Infectious Disease"/>
            <person name="Wu L."/>
            <person name="Ma J."/>
        </authorList>
    </citation>
    <scope>NUCLEOTIDE SEQUENCE [LARGE SCALE GENOMIC DNA]</scope>
    <source>
        <strain evidence="2">KCTC 5701</strain>
    </source>
</reference>
<evidence type="ECO:0000313" key="1">
    <source>
        <dbReference type="EMBL" id="MFC5658850.1"/>
    </source>
</evidence>
<evidence type="ECO:0000313" key="2">
    <source>
        <dbReference type="Proteomes" id="UP001596065"/>
    </source>
</evidence>
<name>A0ABW0WMK1_STRNO</name>